<sequence>MTVHGLFAAKSSAAAGLSSRPEIAIIGRGFSGIMMAIALMKSVRVSFHLTMYDPHPSISGGQALSSPQSTEILNSRVRDLSVAAGQPDDFNDWLCANGEFRAAVPAAIPGFQQIFVPKGIFSDYVHQRFSEALARRSDITVKFSHEPVHALRKLATGRFTLVRDGGTDESDVVVLATGFGVRSRNVEISDEERPVVRARRLVDPRHAVLLGSGIRVVNQLFQMRDGGYAGTITLLSRHGFLPQSHTRLSAAPSFPVDPMPSTLREIVRFVRKACADAEAKGQSWQSAMNGLRRRARSLWQALPAREKRQFNRHLRAIYDSHRNRLPAAVHARLQQELAEGRTVLRCGWAGRRVPEGLMVRWSGQPAEELLRADQVIDCRCSAPDMQAPLFQSLFVGGLAMPDELELGLAVSPTGEVLGSSGRTPNLFAIGPLGVGSLPDIDLVPEIVTQTYAAARLIAAGKRMALKAG</sequence>
<dbReference type="InterPro" id="IPR052189">
    <property type="entry name" value="L-asp_N-monooxygenase_NS-form"/>
</dbReference>
<proteinExistence type="predicted"/>
<dbReference type="OrthoDB" id="101972at2"/>
<evidence type="ECO:0000259" key="1">
    <source>
        <dbReference type="Pfam" id="PF13454"/>
    </source>
</evidence>
<evidence type="ECO:0000313" key="3">
    <source>
        <dbReference type="Proteomes" id="UP000439983"/>
    </source>
</evidence>
<dbReference type="RefSeq" id="WP_153439955.1">
    <property type="nucleotide sequence ID" value="NZ_JACIGA010000006.1"/>
</dbReference>
<dbReference type="InterPro" id="IPR036188">
    <property type="entry name" value="FAD/NAD-bd_sf"/>
</dbReference>
<dbReference type="PANTHER" id="PTHR40254:SF1">
    <property type="entry name" value="BLR0577 PROTEIN"/>
    <property type="match status" value="1"/>
</dbReference>
<keyword evidence="3" id="KW-1185">Reference proteome</keyword>
<dbReference type="InterPro" id="IPR038732">
    <property type="entry name" value="HpyO/CreE_NAD-binding"/>
</dbReference>
<dbReference type="SUPFAM" id="SSF51905">
    <property type="entry name" value="FAD/NAD(P)-binding domain"/>
    <property type="match status" value="1"/>
</dbReference>
<feature type="domain" description="FAD-dependent urate hydroxylase HpyO/Asp monooxygenase CreE-like FAD/NAD(P)-binding" evidence="1">
    <location>
        <begin position="24"/>
        <end position="179"/>
    </location>
</feature>
<organism evidence="2 3">
    <name type="scientific">Sinorhizobium terangae</name>
    <dbReference type="NCBI Taxonomy" id="110322"/>
    <lineage>
        <taxon>Bacteria</taxon>
        <taxon>Pseudomonadati</taxon>
        <taxon>Pseudomonadota</taxon>
        <taxon>Alphaproteobacteria</taxon>
        <taxon>Hyphomicrobiales</taxon>
        <taxon>Rhizobiaceae</taxon>
        <taxon>Sinorhizobium/Ensifer group</taxon>
        <taxon>Sinorhizobium</taxon>
    </lineage>
</organism>
<dbReference type="Pfam" id="PF13454">
    <property type="entry name" value="NAD_binding_9"/>
    <property type="match status" value="1"/>
</dbReference>
<dbReference type="AlphaFoldDB" id="A0A6N7LFP8"/>
<gene>
    <name evidence="2" type="ORF">GHK62_15040</name>
</gene>
<dbReference type="PANTHER" id="PTHR40254">
    <property type="entry name" value="BLR0577 PROTEIN"/>
    <property type="match status" value="1"/>
</dbReference>
<evidence type="ECO:0000313" key="2">
    <source>
        <dbReference type="EMBL" id="MQX16029.1"/>
    </source>
</evidence>
<dbReference type="Gene3D" id="3.50.50.60">
    <property type="entry name" value="FAD/NAD(P)-binding domain"/>
    <property type="match status" value="1"/>
</dbReference>
<accession>A0A6N7LFP8</accession>
<name>A0A6N7LFP8_SINTE</name>
<comment type="caution">
    <text evidence="2">The sequence shown here is derived from an EMBL/GenBank/DDBJ whole genome shotgun (WGS) entry which is preliminary data.</text>
</comment>
<dbReference type="EMBL" id="WITC01000057">
    <property type="protein sequence ID" value="MQX16029.1"/>
    <property type="molecule type" value="Genomic_DNA"/>
</dbReference>
<dbReference type="Proteomes" id="UP000439983">
    <property type="component" value="Unassembled WGS sequence"/>
</dbReference>
<protein>
    <recommendedName>
        <fullName evidence="1">FAD-dependent urate hydroxylase HpyO/Asp monooxygenase CreE-like FAD/NAD(P)-binding domain-containing protein</fullName>
    </recommendedName>
</protein>
<reference evidence="2 3" key="1">
    <citation type="journal article" date="2013" name="Genome Biol.">
        <title>Comparative genomics of the core and accessory genomes of 48 Sinorhizobium strains comprising five genospecies.</title>
        <authorList>
            <person name="Sugawara M."/>
            <person name="Epstein B."/>
            <person name="Badgley B.D."/>
            <person name="Unno T."/>
            <person name="Xu L."/>
            <person name="Reese J."/>
            <person name="Gyaneshwar P."/>
            <person name="Denny R."/>
            <person name="Mudge J."/>
            <person name="Bharti A.K."/>
            <person name="Farmer A.D."/>
            <person name="May G.D."/>
            <person name="Woodward J.E."/>
            <person name="Medigue C."/>
            <person name="Vallenet D."/>
            <person name="Lajus A."/>
            <person name="Rouy Z."/>
            <person name="Martinez-Vaz B."/>
            <person name="Tiffin P."/>
            <person name="Young N.D."/>
            <person name="Sadowsky M.J."/>
        </authorList>
    </citation>
    <scope>NUCLEOTIDE SEQUENCE [LARGE SCALE GENOMIC DNA]</scope>
    <source>
        <strain evidence="2 3">USDA4894</strain>
    </source>
</reference>